<dbReference type="GO" id="GO:0022904">
    <property type="term" value="P:respiratory electron transport chain"/>
    <property type="evidence" value="ECO:0007669"/>
    <property type="project" value="InterPro"/>
</dbReference>
<dbReference type="PANTHER" id="PTHR12653:SF0">
    <property type="entry name" value="NADH DEHYDROGENASE [UBIQUINONE] 1 ALPHA SUBCOMPLEX SUBUNIT 5"/>
    <property type="match status" value="1"/>
</dbReference>
<evidence type="ECO:0000256" key="6">
    <source>
        <dbReference type="ARBA" id="ARBA00022982"/>
    </source>
</evidence>
<name>A0A1B9GBQ7_9TREE</name>
<dbReference type="EMBL" id="KI894019">
    <property type="protein sequence ID" value="OCF28445.1"/>
    <property type="molecule type" value="Genomic_DNA"/>
</dbReference>
<dbReference type="GO" id="GO:0005743">
    <property type="term" value="C:mitochondrial inner membrane"/>
    <property type="evidence" value="ECO:0007669"/>
    <property type="project" value="UniProtKB-SubCell"/>
</dbReference>
<dbReference type="Proteomes" id="UP000092730">
    <property type="component" value="Chromosome 2"/>
</dbReference>
<evidence type="ECO:0000256" key="7">
    <source>
        <dbReference type="ARBA" id="ARBA00023128"/>
    </source>
</evidence>
<keyword evidence="5" id="KW-0999">Mitochondrion inner membrane</keyword>
<keyword evidence="11" id="KW-1185">Reference proteome</keyword>
<dbReference type="VEuPathDB" id="FungiDB:I302_03304"/>
<dbReference type="STRING" id="1296100.A0A1B9GBQ7"/>
<keyword evidence="3" id="KW-0813">Transport</keyword>
<evidence type="ECO:0000313" key="10">
    <source>
        <dbReference type="EMBL" id="WVW82587.1"/>
    </source>
</evidence>
<evidence type="ECO:0000313" key="9">
    <source>
        <dbReference type="EMBL" id="OCF28445.1"/>
    </source>
</evidence>
<reference evidence="10" key="2">
    <citation type="submission" date="2013-07" db="EMBL/GenBank/DDBJ databases">
        <authorList>
            <consortium name="The Broad Institute Genome Sequencing Platform"/>
            <person name="Cuomo C."/>
            <person name="Litvintseva A."/>
            <person name="Chen Y."/>
            <person name="Heitman J."/>
            <person name="Sun S."/>
            <person name="Springer D."/>
            <person name="Dromer F."/>
            <person name="Young S.K."/>
            <person name="Zeng Q."/>
            <person name="Gargeya S."/>
            <person name="Fitzgerald M."/>
            <person name="Abouelleil A."/>
            <person name="Alvarado L."/>
            <person name="Berlin A.M."/>
            <person name="Chapman S.B."/>
            <person name="Dewar J."/>
            <person name="Goldberg J."/>
            <person name="Griggs A."/>
            <person name="Gujja S."/>
            <person name="Hansen M."/>
            <person name="Howarth C."/>
            <person name="Imamovic A."/>
            <person name="Larimer J."/>
            <person name="McCowan C."/>
            <person name="Murphy C."/>
            <person name="Pearson M."/>
            <person name="Priest M."/>
            <person name="Roberts A."/>
            <person name="Saif S."/>
            <person name="Shea T."/>
            <person name="Sykes S."/>
            <person name="Wortman J."/>
            <person name="Nusbaum C."/>
            <person name="Birren B."/>
        </authorList>
    </citation>
    <scope>NUCLEOTIDE SEQUENCE</scope>
    <source>
        <strain evidence="10">CBS 10118</strain>
    </source>
</reference>
<dbReference type="OrthoDB" id="286811at2759"/>
<evidence type="ECO:0000256" key="8">
    <source>
        <dbReference type="ARBA" id="ARBA00023136"/>
    </source>
</evidence>
<dbReference type="EMBL" id="CP144542">
    <property type="protein sequence ID" value="WVW82587.1"/>
    <property type="molecule type" value="Genomic_DNA"/>
</dbReference>
<dbReference type="RefSeq" id="XP_019049515.1">
    <property type="nucleotide sequence ID" value="XM_019189953.1"/>
</dbReference>
<evidence type="ECO:0000256" key="2">
    <source>
        <dbReference type="ARBA" id="ARBA00010261"/>
    </source>
</evidence>
<keyword evidence="6" id="KW-0249">Electron transport</keyword>
<proteinExistence type="inferred from homology"/>
<evidence type="ECO:0000256" key="1">
    <source>
        <dbReference type="ARBA" id="ARBA00004443"/>
    </source>
</evidence>
<dbReference type="PANTHER" id="PTHR12653">
    <property type="entry name" value="NADH-UBIQUINONE OXIDOREDUCTASE 13 KD-B SUBUNIT"/>
    <property type="match status" value="1"/>
</dbReference>
<reference evidence="9" key="3">
    <citation type="submission" date="2014-01" db="EMBL/GenBank/DDBJ databases">
        <title>Evolution of pathogenesis and genome organization in the Tremellales.</title>
        <authorList>
            <person name="Cuomo C."/>
            <person name="Litvintseva A."/>
            <person name="Heitman J."/>
            <person name="Chen Y."/>
            <person name="Sun S."/>
            <person name="Springer D."/>
            <person name="Dromer F."/>
            <person name="Young S."/>
            <person name="Zeng Q."/>
            <person name="Chapman S."/>
            <person name="Gujja S."/>
            <person name="Saif S."/>
            <person name="Birren B."/>
        </authorList>
    </citation>
    <scope>NUCLEOTIDE SEQUENCE</scope>
    <source>
        <strain evidence="9">CBS 10118</strain>
    </source>
</reference>
<sequence>MFRASRVLLSALRPIKASTGLTGLEPIADPLPALKSIYSSTLSTLSSLPSGSVYRQATEALTKHRLELVERSNEDVSKVESELGKIIELTIEEAKAEQALVGKMIEWKSWENLEQEPQPDQWKYFEPASDV</sequence>
<dbReference type="GeneID" id="30207703"/>
<dbReference type="AlphaFoldDB" id="A0A1B9GBQ7"/>
<accession>A0A1B9GBQ7</accession>
<protein>
    <submittedName>
        <fullName evidence="9">NADH dehydrogenase (Ubiquinone) 1 alpha subcomplex 5</fullName>
    </submittedName>
</protein>
<keyword evidence="7" id="KW-0496">Mitochondrion</keyword>
<evidence type="ECO:0000313" key="11">
    <source>
        <dbReference type="Proteomes" id="UP000092730"/>
    </source>
</evidence>
<comment type="similarity">
    <text evidence="2">Belongs to the complex I NDUFA5 subunit family.</text>
</comment>
<dbReference type="Pfam" id="PF04716">
    <property type="entry name" value="ETC_C1_NDUFA5"/>
    <property type="match status" value="1"/>
</dbReference>
<comment type="subcellular location">
    <subcellularLocation>
        <location evidence="1">Mitochondrion inner membrane</location>
        <topology evidence="1">Peripheral membrane protein</topology>
        <orientation evidence="1">Matrix side</orientation>
    </subcellularLocation>
</comment>
<keyword evidence="9" id="KW-0830">Ubiquinone</keyword>
<organism evidence="9">
    <name type="scientific">Kwoniella bestiolae CBS 10118</name>
    <dbReference type="NCBI Taxonomy" id="1296100"/>
    <lineage>
        <taxon>Eukaryota</taxon>
        <taxon>Fungi</taxon>
        <taxon>Dikarya</taxon>
        <taxon>Basidiomycota</taxon>
        <taxon>Agaricomycotina</taxon>
        <taxon>Tremellomycetes</taxon>
        <taxon>Tremellales</taxon>
        <taxon>Cryptococcaceae</taxon>
        <taxon>Kwoniella</taxon>
    </lineage>
</organism>
<dbReference type="KEGG" id="kbi:30207703"/>
<evidence type="ECO:0000256" key="5">
    <source>
        <dbReference type="ARBA" id="ARBA00022792"/>
    </source>
</evidence>
<keyword evidence="8" id="KW-0472">Membrane</keyword>
<dbReference type="InterPro" id="IPR006806">
    <property type="entry name" value="NDUFA5"/>
</dbReference>
<reference evidence="10" key="4">
    <citation type="submission" date="2024-02" db="EMBL/GenBank/DDBJ databases">
        <title>Comparative genomics of Cryptococcus and Kwoniella reveals pathogenesis evolution and contrasting modes of karyotype evolution via chromosome fusion or intercentromeric recombination.</title>
        <authorList>
            <person name="Coelho M.A."/>
            <person name="David-Palma M."/>
            <person name="Shea T."/>
            <person name="Bowers K."/>
            <person name="McGinley-Smith S."/>
            <person name="Mohammad A.W."/>
            <person name="Gnirke A."/>
            <person name="Yurkov A.M."/>
            <person name="Nowrousian M."/>
            <person name="Sun S."/>
            <person name="Cuomo C.A."/>
            <person name="Heitman J."/>
        </authorList>
    </citation>
    <scope>NUCLEOTIDE SEQUENCE</scope>
    <source>
        <strain evidence="10">CBS 10118</strain>
    </source>
</reference>
<gene>
    <name evidence="9" type="ORF">I302_03304</name>
    <name evidence="10" type="ORF">I302_104598</name>
</gene>
<keyword evidence="4" id="KW-0679">Respiratory chain</keyword>
<reference evidence="9" key="1">
    <citation type="submission" date="2013-07" db="EMBL/GenBank/DDBJ databases">
        <title>The Genome Sequence of Cryptococcus bestiolae CBS10118.</title>
        <authorList>
            <consortium name="The Broad Institute Genome Sequencing Platform"/>
            <person name="Cuomo C."/>
            <person name="Litvintseva A."/>
            <person name="Chen Y."/>
            <person name="Heitman J."/>
            <person name="Sun S."/>
            <person name="Springer D."/>
            <person name="Dromer F."/>
            <person name="Young S.K."/>
            <person name="Zeng Q."/>
            <person name="Gargeya S."/>
            <person name="Fitzgerald M."/>
            <person name="Abouelleil A."/>
            <person name="Alvarado L."/>
            <person name="Berlin A.M."/>
            <person name="Chapman S.B."/>
            <person name="Dewar J."/>
            <person name="Goldberg J."/>
            <person name="Griggs A."/>
            <person name="Gujja S."/>
            <person name="Hansen M."/>
            <person name="Howarth C."/>
            <person name="Imamovic A."/>
            <person name="Larimer J."/>
            <person name="McCowan C."/>
            <person name="Murphy C."/>
            <person name="Pearson M."/>
            <person name="Priest M."/>
            <person name="Roberts A."/>
            <person name="Saif S."/>
            <person name="Shea T."/>
            <person name="Sykes S."/>
            <person name="Wortman J."/>
            <person name="Nusbaum C."/>
            <person name="Birren B."/>
        </authorList>
    </citation>
    <scope>NUCLEOTIDE SEQUENCE [LARGE SCALE GENOMIC DNA]</scope>
    <source>
        <strain evidence="9">CBS 10118</strain>
    </source>
</reference>
<evidence type="ECO:0000256" key="3">
    <source>
        <dbReference type="ARBA" id="ARBA00022448"/>
    </source>
</evidence>
<evidence type="ECO:0000256" key="4">
    <source>
        <dbReference type="ARBA" id="ARBA00022660"/>
    </source>
</evidence>